<dbReference type="NCBIfam" id="TIGR02124">
    <property type="entry name" value="hypE"/>
    <property type="match status" value="1"/>
</dbReference>
<dbReference type="SUPFAM" id="SSF55326">
    <property type="entry name" value="PurM N-terminal domain-like"/>
    <property type="match status" value="1"/>
</dbReference>
<comment type="caution">
    <text evidence="4">The sequence shown here is derived from an EMBL/GenBank/DDBJ whole genome shotgun (WGS) entry which is preliminary data.</text>
</comment>
<feature type="domain" description="PurM-like N-terminal" evidence="2">
    <location>
        <begin position="35"/>
        <end position="147"/>
    </location>
</feature>
<evidence type="ECO:0000313" key="4">
    <source>
        <dbReference type="EMBL" id="HGZ10609.1"/>
    </source>
</evidence>
<dbReference type="SUPFAM" id="SSF56042">
    <property type="entry name" value="PurM C-terminal domain-like"/>
    <property type="match status" value="1"/>
</dbReference>
<protein>
    <submittedName>
        <fullName evidence="4">Hydrogenase expression/formation protein HypE</fullName>
    </submittedName>
</protein>
<dbReference type="InterPro" id="IPR010918">
    <property type="entry name" value="PurM-like_C_dom"/>
</dbReference>
<gene>
    <name evidence="4" type="primary">hypE</name>
    <name evidence="4" type="ORF">ENW48_00120</name>
</gene>
<dbReference type="InterPro" id="IPR011854">
    <property type="entry name" value="HypE"/>
</dbReference>
<dbReference type="Gene3D" id="3.90.650.10">
    <property type="entry name" value="PurM-like C-terminal domain"/>
    <property type="match status" value="1"/>
</dbReference>
<dbReference type="InterPro" id="IPR016188">
    <property type="entry name" value="PurM-like_N"/>
</dbReference>
<accession>A0A7C5AKD0</accession>
<evidence type="ECO:0000256" key="1">
    <source>
        <dbReference type="ARBA" id="ARBA00006243"/>
    </source>
</evidence>
<feature type="domain" description="PurM-like C-terminal" evidence="3">
    <location>
        <begin position="158"/>
        <end position="306"/>
    </location>
</feature>
<dbReference type="PANTHER" id="PTHR30303:SF0">
    <property type="entry name" value="CARBAMOYL DEHYDRATASE HYPE"/>
    <property type="match status" value="1"/>
</dbReference>
<dbReference type="EMBL" id="DTKJ01000003">
    <property type="protein sequence ID" value="HGZ10609.1"/>
    <property type="molecule type" value="Genomic_DNA"/>
</dbReference>
<sequence length="332" mass="35194">MKHILMSHGAGGWEMGELIRQVFVATYGPPDFQPDDCAFLKWEGSRLAFTIDSYVVDPLFFPGGDIGRLAVAGTVNDLLTAGARPLALSASFIIEEGFGVADLKRIAQSMAATAAEAGVALVTGDTKVVPRGAADRLFITTSGIGRVQGSGLSGAQVKPGDQLILTGPVGSHGLTVLLAREKLLEGEDLKSDVAPLADMILPLWDHQVPVHAMRDPTRGGLAAALNEIARQSQVGLELWEEEIPVPPGVAAACDALGLEVLNLANEGIMLIFVAPEGAFRALELVKSSPYGREARIIGRARDSFPGRVYLRTRLGTSRLLPFPSGELVPRIC</sequence>
<dbReference type="Gene3D" id="3.30.1330.10">
    <property type="entry name" value="PurM-like, N-terminal domain"/>
    <property type="match status" value="1"/>
</dbReference>
<dbReference type="Pfam" id="PF02769">
    <property type="entry name" value="AIRS_C"/>
    <property type="match status" value="1"/>
</dbReference>
<dbReference type="GO" id="GO:0051604">
    <property type="term" value="P:protein maturation"/>
    <property type="evidence" value="ECO:0007669"/>
    <property type="project" value="TreeGrafter"/>
</dbReference>
<dbReference type="AlphaFoldDB" id="A0A7C5AKD0"/>
<reference evidence="4" key="1">
    <citation type="journal article" date="2020" name="mSystems">
        <title>Genome- and Community-Level Interaction Insights into Carbon Utilization and Element Cycling Functions of Hydrothermarchaeota in Hydrothermal Sediment.</title>
        <authorList>
            <person name="Zhou Z."/>
            <person name="Liu Y."/>
            <person name="Xu W."/>
            <person name="Pan J."/>
            <person name="Luo Z.H."/>
            <person name="Li M."/>
        </authorList>
    </citation>
    <scope>NUCLEOTIDE SEQUENCE [LARGE SCALE GENOMIC DNA]</scope>
    <source>
        <strain evidence="4">SpSt-853</strain>
    </source>
</reference>
<name>A0A7C5AKD0_9BACT</name>
<comment type="similarity">
    <text evidence="1">Belongs to the HypE family.</text>
</comment>
<evidence type="ECO:0000259" key="3">
    <source>
        <dbReference type="Pfam" id="PF02769"/>
    </source>
</evidence>
<dbReference type="PANTHER" id="PTHR30303">
    <property type="entry name" value="HYDROGENASE ISOENZYMES FORMATION PROTEIN HYPE"/>
    <property type="match status" value="1"/>
</dbReference>
<evidence type="ECO:0000259" key="2">
    <source>
        <dbReference type="Pfam" id="PF00586"/>
    </source>
</evidence>
<proteinExistence type="inferred from homology"/>
<dbReference type="InterPro" id="IPR036676">
    <property type="entry name" value="PurM-like_C_sf"/>
</dbReference>
<dbReference type="Pfam" id="PF00586">
    <property type="entry name" value="AIRS"/>
    <property type="match status" value="1"/>
</dbReference>
<dbReference type="CDD" id="cd02197">
    <property type="entry name" value="HypE"/>
    <property type="match status" value="1"/>
</dbReference>
<dbReference type="InterPro" id="IPR036921">
    <property type="entry name" value="PurM-like_N_sf"/>
</dbReference>
<dbReference type="PIRSF" id="PIRSF005644">
    <property type="entry name" value="Hdrgns_mtr_HypE"/>
    <property type="match status" value="1"/>
</dbReference>
<organism evidence="4">
    <name type="scientific">Desulfobacca acetoxidans</name>
    <dbReference type="NCBI Taxonomy" id="60893"/>
    <lineage>
        <taxon>Bacteria</taxon>
        <taxon>Pseudomonadati</taxon>
        <taxon>Thermodesulfobacteriota</taxon>
        <taxon>Desulfobaccia</taxon>
        <taxon>Desulfobaccales</taxon>
        <taxon>Desulfobaccaceae</taxon>
        <taxon>Desulfobacca</taxon>
    </lineage>
</organism>